<dbReference type="GO" id="GO:0003677">
    <property type="term" value="F:DNA binding"/>
    <property type="evidence" value="ECO:0007669"/>
    <property type="project" value="InterPro"/>
</dbReference>
<dbReference type="Gene3D" id="1.10.260.40">
    <property type="entry name" value="lambda repressor-like DNA-binding domains"/>
    <property type="match status" value="1"/>
</dbReference>
<dbReference type="STRING" id="323098.Nwi_0731"/>
<proteinExistence type="predicted"/>
<dbReference type="KEGG" id="nwi:Nwi_0731"/>
<dbReference type="InterPro" id="IPR010982">
    <property type="entry name" value="Lambda_DNA-bd_dom_sf"/>
</dbReference>
<keyword evidence="3" id="KW-1185">Reference proteome</keyword>
<dbReference type="eggNOG" id="COG5606">
    <property type="taxonomic scope" value="Bacteria"/>
</dbReference>
<dbReference type="OrthoDB" id="9795596at2"/>
<evidence type="ECO:0000259" key="1">
    <source>
        <dbReference type="Pfam" id="PF13744"/>
    </source>
</evidence>
<name>Q3SUP4_NITWN</name>
<dbReference type="EMBL" id="CP000115">
    <property type="protein sequence ID" value="ABA03997.1"/>
    <property type="molecule type" value="Genomic_DNA"/>
</dbReference>
<reference evidence="2 3" key="1">
    <citation type="journal article" date="2006" name="Appl. Environ. Microbiol.">
        <title>Genome sequence of the chemolithoautotrophic nitrite-oxidizing bacterium Nitrobacter winogradskyi Nb-255.</title>
        <authorList>
            <person name="Starkenburg S.R."/>
            <person name="Chain P.S."/>
            <person name="Sayavedra-Soto L.A."/>
            <person name="Hauser L."/>
            <person name="Land M.L."/>
            <person name="Larimer F.W."/>
            <person name="Malfatti S.A."/>
            <person name="Klotz M.G."/>
            <person name="Bottomley P.J."/>
            <person name="Arp D.J."/>
            <person name="Hickey W.J."/>
        </authorList>
    </citation>
    <scope>NUCLEOTIDE SEQUENCE [LARGE SCALE GENOMIC DNA]</scope>
    <source>
        <strain evidence="3">ATCC 25391 / DSM 10237 / CIP 104748 / NCIMB 11846 / Nb-255</strain>
    </source>
</reference>
<evidence type="ECO:0000313" key="2">
    <source>
        <dbReference type="EMBL" id="ABA03997.1"/>
    </source>
</evidence>
<dbReference type="HOGENOM" id="CLU_163934_0_0_5"/>
<dbReference type="RefSeq" id="WP_011314051.1">
    <property type="nucleotide sequence ID" value="NC_007406.1"/>
</dbReference>
<evidence type="ECO:0000313" key="3">
    <source>
        <dbReference type="Proteomes" id="UP000002531"/>
    </source>
</evidence>
<dbReference type="SUPFAM" id="SSF47413">
    <property type="entry name" value="lambda repressor-like DNA-binding domains"/>
    <property type="match status" value="1"/>
</dbReference>
<feature type="domain" description="HigA2-like helix-turn-helix" evidence="1">
    <location>
        <begin position="17"/>
        <end position="96"/>
    </location>
</feature>
<dbReference type="AlphaFoldDB" id="Q3SUP4"/>
<dbReference type="Proteomes" id="UP000002531">
    <property type="component" value="Chromosome"/>
</dbReference>
<dbReference type="InterPro" id="IPR039554">
    <property type="entry name" value="HigA2-like_HTH"/>
</dbReference>
<dbReference type="Pfam" id="PF13744">
    <property type="entry name" value="HTH_37"/>
    <property type="match status" value="1"/>
</dbReference>
<organism evidence="2 3">
    <name type="scientific">Nitrobacter winogradskyi (strain ATCC 25391 / DSM 10237 / CIP 104748 / NCIMB 11846 / Nb-255)</name>
    <dbReference type="NCBI Taxonomy" id="323098"/>
    <lineage>
        <taxon>Bacteria</taxon>
        <taxon>Pseudomonadati</taxon>
        <taxon>Pseudomonadota</taxon>
        <taxon>Alphaproteobacteria</taxon>
        <taxon>Hyphomicrobiales</taxon>
        <taxon>Nitrobacteraceae</taxon>
        <taxon>Nitrobacter</taxon>
    </lineage>
</organism>
<gene>
    <name evidence="2" type="ordered locus">Nwi_0731</name>
</gene>
<protein>
    <recommendedName>
        <fullName evidence="1">HigA2-like helix-turn-helix domain-containing protein</fullName>
    </recommendedName>
</protein>
<sequence>MSIKNDDTELVHGSGNVFRDFGRDDADLLQAKALMASEIIKILDDRHWTTRKAEDATGISHADFSRIRRVNLGRFTLDRLMTILTLLGQEVEVAVSVRPRLPLGQPVPTNV</sequence>
<accession>Q3SUP4</accession>